<dbReference type="RefSeq" id="WP_048100155.1">
    <property type="nucleotide sequence ID" value="NZ_JFZT01000048.1"/>
</dbReference>
<proteinExistence type="inferred from homology"/>
<keyword evidence="3 4" id="KW-0238">DNA-binding</keyword>
<dbReference type="PANTHER" id="PTHR11352">
    <property type="entry name" value="PROLIFERATING CELL NUCLEAR ANTIGEN"/>
    <property type="match status" value="1"/>
</dbReference>
<dbReference type="Pfam" id="PF02747">
    <property type="entry name" value="PCNA_C"/>
    <property type="match status" value="1"/>
</dbReference>
<dbReference type="HAMAP" id="MF_00317">
    <property type="entry name" value="DNApol_clamp_arch"/>
    <property type="match status" value="1"/>
</dbReference>
<sequence>MRAVYEDSSHIKSILIALARLVDEASIKFGKEGIELVAMDRAHISLIKLKIPKEGFKEYEIEEEINFGFNTQFLMKVISSARRNETIEFSAEDPSIVFIRIVGSIMKEFKINNIDISQPDIPELNLQFDVNALVNSSAFKKAVDQISSVSDEIDFSADENGIKLSTKSETNVEVELTKDMGAVSELELTKPTSSTYSSEYLSDILVLTNLSGNTRLFFGEQKPLQLQFDMENGGNVVYLLAPQMG</sequence>
<comment type="function">
    <text evidence="4">Sliding clamp subunit that acts as a moving platform for DNA processing. Responsible for tethering the catalytic subunit of DNA polymerase and other proteins to DNA during high-speed replication.</text>
</comment>
<dbReference type="NCBIfam" id="NF002220">
    <property type="entry name" value="PRK01115.1-3"/>
    <property type="match status" value="1"/>
</dbReference>
<evidence type="ECO:0000313" key="10">
    <source>
        <dbReference type="Proteomes" id="UP000024332"/>
    </source>
</evidence>
<comment type="subunit">
    <text evidence="4">Homotrimer. The subunits circularize to form a toroid; DNA passes through its center. Replication factor C (RFC) is required to load the toroid on the DNA.</text>
</comment>
<dbReference type="InterPro" id="IPR000730">
    <property type="entry name" value="Pr_cel_nuc_antig"/>
</dbReference>
<dbReference type="EMBL" id="JFZT01000048">
    <property type="protein sequence ID" value="EZQ03107.1"/>
    <property type="molecule type" value="Genomic_DNA"/>
</dbReference>
<evidence type="ECO:0000256" key="2">
    <source>
        <dbReference type="ARBA" id="ARBA00022705"/>
    </source>
</evidence>
<evidence type="ECO:0000313" key="9">
    <source>
        <dbReference type="EMBL" id="EZQ03107.1"/>
    </source>
</evidence>
<dbReference type="PROSITE" id="PS01251">
    <property type="entry name" value="PCNA_1"/>
    <property type="match status" value="1"/>
</dbReference>
<evidence type="ECO:0000256" key="6">
    <source>
        <dbReference type="RuleBase" id="RU003673"/>
    </source>
</evidence>
<dbReference type="STRING" id="1160895.CM19_09755"/>
<evidence type="ECO:0000256" key="5">
    <source>
        <dbReference type="RuleBase" id="RU003671"/>
    </source>
</evidence>
<dbReference type="GO" id="GO:0006275">
    <property type="term" value="P:regulation of DNA replication"/>
    <property type="evidence" value="ECO:0007669"/>
    <property type="project" value="UniProtKB-UniRule"/>
</dbReference>
<dbReference type="GO" id="GO:0030337">
    <property type="term" value="F:DNA polymerase processivity factor activity"/>
    <property type="evidence" value="ECO:0007669"/>
    <property type="project" value="UniProtKB-UniRule"/>
</dbReference>
<keyword evidence="10" id="KW-1185">Reference proteome</keyword>
<dbReference type="GO" id="GO:0006272">
    <property type="term" value="P:leading strand elongation"/>
    <property type="evidence" value="ECO:0007669"/>
    <property type="project" value="TreeGrafter"/>
</dbReference>
<feature type="domain" description="Proliferating cell nuclear antigen PCNA C-terminal" evidence="8">
    <location>
        <begin position="126"/>
        <end position="242"/>
    </location>
</feature>
<feature type="domain" description="Proliferating cell nuclear antigen PCNA N-terminal" evidence="7">
    <location>
        <begin position="3"/>
        <end position="99"/>
    </location>
</feature>
<dbReference type="InterPro" id="IPR022648">
    <property type="entry name" value="Pr_cel_nuc_antig_N"/>
</dbReference>
<dbReference type="GO" id="GO:0003677">
    <property type="term" value="F:DNA binding"/>
    <property type="evidence" value="ECO:0007669"/>
    <property type="project" value="UniProtKB-UniRule"/>
</dbReference>
<dbReference type="OrthoDB" id="14749at2157"/>
<dbReference type="Gene3D" id="3.70.10.10">
    <property type="match status" value="1"/>
</dbReference>
<dbReference type="CDD" id="cd00577">
    <property type="entry name" value="PCNA"/>
    <property type="match status" value="1"/>
</dbReference>
<dbReference type="SUPFAM" id="SSF55979">
    <property type="entry name" value="DNA clamp"/>
    <property type="match status" value="2"/>
</dbReference>
<gene>
    <name evidence="4" type="primary">pcn</name>
    <name evidence="9" type="ORF">CM19_09755</name>
</gene>
<dbReference type="Pfam" id="PF00705">
    <property type="entry name" value="PCNA_N"/>
    <property type="match status" value="1"/>
</dbReference>
<comment type="function">
    <text evidence="6">Sliding clamp subunit. Responsible for tethering the catalytic subunit of DNA polymerase to DNA during high-speed replication.</text>
</comment>
<dbReference type="PANTHER" id="PTHR11352:SF0">
    <property type="entry name" value="PROLIFERATING CELL NUCLEAR ANTIGEN"/>
    <property type="match status" value="1"/>
</dbReference>
<comment type="caution">
    <text evidence="9">The sequence shown here is derived from an EMBL/GenBank/DDBJ whole genome shotgun (WGS) entry which is preliminary data.</text>
</comment>
<dbReference type="AlphaFoldDB" id="A0A031LLM3"/>
<accession>A0A031LLM3</accession>
<organism evidence="9 10">
    <name type="scientific">Candidatus Acidianus copahuensis</name>
    <dbReference type="NCBI Taxonomy" id="1160895"/>
    <lineage>
        <taxon>Archaea</taxon>
        <taxon>Thermoproteota</taxon>
        <taxon>Thermoprotei</taxon>
        <taxon>Sulfolobales</taxon>
        <taxon>Sulfolobaceae</taxon>
        <taxon>Acidianus</taxon>
    </lineage>
</organism>
<comment type="similarity">
    <text evidence="1 4 5">Belongs to the PCNA family.</text>
</comment>
<evidence type="ECO:0000256" key="3">
    <source>
        <dbReference type="ARBA" id="ARBA00023125"/>
    </source>
</evidence>
<dbReference type="InterPro" id="IPR022649">
    <property type="entry name" value="Pr_cel_nuc_antig_C"/>
</dbReference>
<dbReference type="InterPro" id="IPR046938">
    <property type="entry name" value="DNA_clamp_sf"/>
</dbReference>
<protein>
    <recommendedName>
        <fullName evidence="4">DNA polymerase sliding clamp</fullName>
    </recommendedName>
    <alternativeName>
        <fullName evidence="4">Proliferating cell nuclear antigen homolog</fullName>
        <shortName evidence="4">PCNA</shortName>
    </alternativeName>
</protein>
<evidence type="ECO:0000256" key="4">
    <source>
        <dbReference type="HAMAP-Rule" id="MF_00317"/>
    </source>
</evidence>
<evidence type="ECO:0000259" key="8">
    <source>
        <dbReference type="Pfam" id="PF02747"/>
    </source>
</evidence>
<evidence type="ECO:0000256" key="1">
    <source>
        <dbReference type="ARBA" id="ARBA00010462"/>
    </source>
</evidence>
<keyword evidence="2 4" id="KW-0235">DNA replication</keyword>
<evidence type="ECO:0000259" key="7">
    <source>
        <dbReference type="Pfam" id="PF00705"/>
    </source>
</evidence>
<name>A0A031LLM3_9CREN</name>
<dbReference type="NCBIfam" id="TIGR00590">
    <property type="entry name" value="pcna"/>
    <property type="match status" value="1"/>
</dbReference>
<dbReference type="PRINTS" id="PR00339">
    <property type="entry name" value="PCNACYCLIN"/>
</dbReference>
<dbReference type="InterPro" id="IPR022659">
    <property type="entry name" value="Pr_cel_nuc_antig_CS"/>
</dbReference>
<dbReference type="Proteomes" id="UP000024332">
    <property type="component" value="Unassembled WGS sequence"/>
</dbReference>
<reference evidence="9 10" key="1">
    <citation type="submission" date="2014-03" db="EMBL/GenBank/DDBJ databases">
        <title>Draft genome sequence of the novel thermoacidophilic archaea Acidianus copahuensis ALE1 strain, isolated from Copahue volcanic area in Neuquen Argentina.</title>
        <authorList>
            <person name="Urbieta M.S."/>
            <person name="Rascovan N."/>
            <person name="Castro C."/>
            <person name="Revale S."/>
            <person name="Giaveno M.A."/>
            <person name="Vazquez M.P."/>
            <person name="Donati E.R."/>
        </authorList>
    </citation>
    <scope>NUCLEOTIDE SEQUENCE [LARGE SCALE GENOMIC DNA]</scope>
    <source>
        <strain evidence="9 10">ALE1</strain>
    </source>
</reference>